<dbReference type="PANTHER" id="PTHR30572">
    <property type="entry name" value="MEMBRANE COMPONENT OF TRANSPORTER-RELATED"/>
    <property type="match status" value="1"/>
</dbReference>
<evidence type="ECO:0000259" key="7">
    <source>
        <dbReference type="Pfam" id="PF02687"/>
    </source>
</evidence>
<evidence type="ECO:0000313" key="9">
    <source>
        <dbReference type="EMBL" id="RAJ03889.1"/>
    </source>
</evidence>
<dbReference type="PANTHER" id="PTHR30572:SF18">
    <property type="entry name" value="ABC-TYPE MACROLIDE FAMILY EXPORT SYSTEM PERMEASE COMPONENT 2"/>
    <property type="match status" value="1"/>
</dbReference>
<feature type="transmembrane region" description="Helical" evidence="6">
    <location>
        <begin position="692"/>
        <end position="713"/>
    </location>
</feature>
<comment type="subcellular location">
    <subcellularLocation>
        <location evidence="1">Cell membrane</location>
        <topology evidence="1">Multi-pass membrane protein</topology>
    </subcellularLocation>
</comment>
<protein>
    <submittedName>
        <fullName evidence="9">ABC-type antimicrobial peptide transport system permease subunit</fullName>
    </submittedName>
</protein>
<organism evidence="9 10">
    <name type="scientific">Chitinophaga skermanii</name>
    <dbReference type="NCBI Taxonomy" id="331697"/>
    <lineage>
        <taxon>Bacteria</taxon>
        <taxon>Pseudomonadati</taxon>
        <taxon>Bacteroidota</taxon>
        <taxon>Chitinophagia</taxon>
        <taxon>Chitinophagales</taxon>
        <taxon>Chitinophagaceae</taxon>
        <taxon>Chitinophaga</taxon>
    </lineage>
</organism>
<dbReference type="Proteomes" id="UP000249547">
    <property type="component" value="Unassembled WGS sequence"/>
</dbReference>
<keyword evidence="4 6" id="KW-1133">Transmembrane helix</keyword>
<evidence type="ECO:0000256" key="5">
    <source>
        <dbReference type="ARBA" id="ARBA00023136"/>
    </source>
</evidence>
<dbReference type="InterPro" id="IPR025857">
    <property type="entry name" value="MacB_PCD"/>
</dbReference>
<dbReference type="RefSeq" id="WP_111598219.1">
    <property type="nucleotide sequence ID" value="NZ_QLLL01000005.1"/>
</dbReference>
<name>A0A327QH67_9BACT</name>
<evidence type="ECO:0000256" key="6">
    <source>
        <dbReference type="SAM" id="Phobius"/>
    </source>
</evidence>
<feature type="transmembrane region" description="Helical" evidence="6">
    <location>
        <begin position="21"/>
        <end position="41"/>
    </location>
</feature>
<evidence type="ECO:0000256" key="1">
    <source>
        <dbReference type="ARBA" id="ARBA00004651"/>
    </source>
</evidence>
<dbReference type="Pfam" id="PF02687">
    <property type="entry name" value="FtsX"/>
    <property type="match status" value="2"/>
</dbReference>
<dbReference type="GO" id="GO:0022857">
    <property type="term" value="F:transmembrane transporter activity"/>
    <property type="evidence" value="ECO:0007669"/>
    <property type="project" value="TreeGrafter"/>
</dbReference>
<keyword evidence="3 6" id="KW-0812">Transmembrane</keyword>
<dbReference type="GO" id="GO:0005886">
    <property type="term" value="C:plasma membrane"/>
    <property type="evidence" value="ECO:0007669"/>
    <property type="project" value="UniProtKB-SubCell"/>
</dbReference>
<evidence type="ECO:0000259" key="8">
    <source>
        <dbReference type="Pfam" id="PF12704"/>
    </source>
</evidence>
<evidence type="ECO:0000256" key="4">
    <source>
        <dbReference type="ARBA" id="ARBA00022989"/>
    </source>
</evidence>
<feature type="transmembrane region" description="Helical" evidence="6">
    <location>
        <begin position="347"/>
        <end position="373"/>
    </location>
</feature>
<proteinExistence type="predicted"/>
<comment type="caution">
    <text evidence="9">The sequence shown here is derived from an EMBL/GenBank/DDBJ whole genome shotgun (WGS) entry which is preliminary data.</text>
</comment>
<feature type="transmembrane region" description="Helical" evidence="6">
    <location>
        <begin position="304"/>
        <end position="322"/>
    </location>
</feature>
<feature type="domain" description="ABC3 transporter permease C-terminal" evidence="7">
    <location>
        <begin position="698"/>
        <end position="807"/>
    </location>
</feature>
<evidence type="ECO:0000313" key="10">
    <source>
        <dbReference type="Proteomes" id="UP000249547"/>
    </source>
</evidence>
<evidence type="ECO:0000256" key="2">
    <source>
        <dbReference type="ARBA" id="ARBA00022475"/>
    </source>
</evidence>
<feature type="transmembrane region" description="Helical" evidence="6">
    <location>
        <begin position="775"/>
        <end position="798"/>
    </location>
</feature>
<dbReference type="InterPro" id="IPR003838">
    <property type="entry name" value="ABC3_permease_C"/>
</dbReference>
<feature type="domain" description="ABC3 transporter permease C-terminal" evidence="7">
    <location>
        <begin position="306"/>
        <end position="423"/>
    </location>
</feature>
<gene>
    <name evidence="9" type="ORF">LX64_02766</name>
</gene>
<dbReference type="Pfam" id="PF12704">
    <property type="entry name" value="MacB_PCD"/>
    <property type="match status" value="2"/>
</dbReference>
<keyword evidence="5 6" id="KW-0472">Membrane</keyword>
<feature type="transmembrane region" description="Helical" evidence="6">
    <location>
        <begin position="744"/>
        <end position="763"/>
    </location>
</feature>
<dbReference type="AlphaFoldDB" id="A0A327QH67"/>
<dbReference type="OrthoDB" id="1451596at2"/>
<keyword evidence="2" id="KW-1003">Cell membrane</keyword>
<sequence length="815" mass="90887">MIKNYFKIAWRNIKQRKVFSIINILGLAIGISTALVIYMMVHYETHFDTFHPNKERIFRIVTEMPADEPGGEGFHNGGVPTPMYDAAQDEIAAFQYVAPVSTNFYQTKVTIGNEGKDPKDFISVDNIVVTNEQYFDIIQYKWLAGNAKSMAEVNQVVLTADRAKQYYPNMSFAQMIGQGITLNDSLHFQVAGVVEQLQGTTDFNFKTFISYKTVTTGFLHKAWYWGAWNSINSANQLLVMLRENTPIATAQKQLWAVNQKYIKPEKGKTQLEQIYHLSPIQDLHFTGYDNFGTPQANKEVFKKLTIVAICLLLLACINFVNLNTAQGTTRAKEVGIRKSLGSSVSNLVARFLGESFVLTCLSAILSICMVPLILQQFSDFLPGGLSALYMFQWHVGLFLVGLVVVMSLLAGLYPAWVLSKYKPISVLRGRMTTNTKSGGISLRQVLTVLQFTFAIGFIVGTFIVIQQIKYALTADLGYRKDAIVNIRLPFSSKVSQTEVFAGKLEQMSGVKKVSKNSFAPSTAGSVTMIIEATIKGKKWESAAQIRATDKNYIDLFQLELVAGRNFLRDDTLSEAIINESMAKAMGFSNPNDALNQFVSASSKEKLPVVGVIKDFHFRSFRDKITPLMMRPQMNMMRNVSVLVGPTTQGYSKTMQQFEAAFKSVYPDNVFDATFFDQQIADLYSQERNTLQLLSWATGLIIFISSLGMLGLVIHATQSRTKEIGVRKVLGASVTNIVVLVSKDFVKLIIISLIIATPISYYLMKEWLSNFAYGVSIHWWVFGLAGLGAIVIAVATISYQTIKAAMVNPIESLKSE</sequence>
<evidence type="ECO:0000256" key="3">
    <source>
        <dbReference type="ARBA" id="ARBA00022692"/>
    </source>
</evidence>
<accession>A0A327QH67</accession>
<dbReference type="InterPro" id="IPR050250">
    <property type="entry name" value="Macrolide_Exporter_MacB"/>
</dbReference>
<reference evidence="9 10" key="1">
    <citation type="submission" date="2018-06" db="EMBL/GenBank/DDBJ databases">
        <title>Genomic Encyclopedia of Archaeal and Bacterial Type Strains, Phase II (KMG-II): from individual species to whole genera.</title>
        <authorList>
            <person name="Goeker M."/>
        </authorList>
    </citation>
    <scope>NUCLEOTIDE SEQUENCE [LARGE SCALE GENOMIC DNA]</scope>
    <source>
        <strain evidence="9 10">DSM 23857</strain>
    </source>
</reference>
<keyword evidence="10" id="KW-1185">Reference proteome</keyword>
<feature type="domain" description="MacB-like periplasmic core" evidence="8">
    <location>
        <begin position="20"/>
        <end position="254"/>
    </location>
</feature>
<feature type="transmembrane region" description="Helical" evidence="6">
    <location>
        <begin position="440"/>
        <end position="465"/>
    </location>
</feature>
<feature type="transmembrane region" description="Helical" evidence="6">
    <location>
        <begin position="393"/>
        <end position="419"/>
    </location>
</feature>
<dbReference type="EMBL" id="QLLL01000005">
    <property type="protein sequence ID" value="RAJ03889.1"/>
    <property type="molecule type" value="Genomic_DNA"/>
</dbReference>
<feature type="domain" description="MacB-like periplasmic core" evidence="8">
    <location>
        <begin position="445"/>
        <end position="631"/>
    </location>
</feature>